<reference evidence="1" key="1">
    <citation type="submission" date="2021-02" db="EMBL/GenBank/DDBJ databases">
        <authorList>
            <person name="Nowell W R."/>
        </authorList>
    </citation>
    <scope>NUCLEOTIDE SEQUENCE</scope>
</reference>
<accession>A0A816BZ78</accession>
<dbReference type="EMBL" id="CAJOBC010106035">
    <property type="protein sequence ID" value="CAF4501190.1"/>
    <property type="molecule type" value="Genomic_DNA"/>
</dbReference>
<dbReference type="Proteomes" id="UP000663829">
    <property type="component" value="Unassembled WGS sequence"/>
</dbReference>
<organism evidence="1 3">
    <name type="scientific">Didymodactylos carnosus</name>
    <dbReference type="NCBI Taxonomy" id="1234261"/>
    <lineage>
        <taxon>Eukaryota</taxon>
        <taxon>Metazoa</taxon>
        <taxon>Spiralia</taxon>
        <taxon>Gnathifera</taxon>
        <taxon>Rotifera</taxon>
        <taxon>Eurotatoria</taxon>
        <taxon>Bdelloidea</taxon>
        <taxon>Philodinida</taxon>
        <taxon>Philodinidae</taxon>
        <taxon>Didymodactylos</taxon>
    </lineage>
</organism>
<comment type="caution">
    <text evidence="1">The sequence shown here is derived from an EMBL/GenBank/DDBJ whole genome shotgun (WGS) entry which is preliminary data.</text>
</comment>
<dbReference type="Proteomes" id="UP000681722">
    <property type="component" value="Unassembled WGS sequence"/>
</dbReference>
<name>A0A816BZ78_9BILA</name>
<evidence type="ECO:0000313" key="3">
    <source>
        <dbReference type="Proteomes" id="UP000663829"/>
    </source>
</evidence>
<dbReference type="AlphaFoldDB" id="A0A816BZ78"/>
<evidence type="ECO:0000313" key="2">
    <source>
        <dbReference type="EMBL" id="CAF4501190.1"/>
    </source>
</evidence>
<dbReference type="EMBL" id="CAJNOQ010039108">
    <property type="protein sequence ID" value="CAF1615324.1"/>
    <property type="molecule type" value="Genomic_DNA"/>
</dbReference>
<sequence>MLFFSALLSNKALRDRYWAYYYDKKPSKFQTAELERMTQVTKRLKSLSKEEAKHEYNLELLDLENTRNTFSPSAPSSPSCFTAIIRRSRSSHESLDENDKDEFLNELAKFRPTFQTLQLK</sequence>
<proteinExistence type="predicted"/>
<protein>
    <submittedName>
        <fullName evidence="1">Uncharacterized protein</fullName>
    </submittedName>
</protein>
<keyword evidence="3" id="KW-1185">Reference proteome</keyword>
<evidence type="ECO:0000313" key="1">
    <source>
        <dbReference type="EMBL" id="CAF1615324.1"/>
    </source>
</evidence>
<gene>
    <name evidence="1" type="ORF">GPM918_LOCUS43370</name>
    <name evidence="2" type="ORF">SRO942_LOCUS44851</name>
</gene>